<evidence type="ECO:0000256" key="1">
    <source>
        <dbReference type="ARBA" id="ARBA00006040"/>
    </source>
</evidence>
<dbReference type="InterPro" id="IPR001567">
    <property type="entry name" value="Pept_M3A_M3B_dom"/>
</dbReference>
<reference evidence="9" key="2">
    <citation type="submission" date="2020-09" db="EMBL/GenBank/DDBJ databases">
        <authorList>
            <person name="Sun Q."/>
            <person name="Kim S."/>
        </authorList>
    </citation>
    <scope>NUCLEOTIDE SEQUENCE</scope>
    <source>
        <strain evidence="9">KCTC 32182</strain>
    </source>
</reference>
<keyword evidence="9" id="KW-0121">Carboxypeptidase</keyword>
<dbReference type="InterPro" id="IPR034005">
    <property type="entry name" value="M3A_DCP"/>
</dbReference>
<comment type="caution">
    <text evidence="9">The sequence shown here is derived from an EMBL/GenBank/DDBJ whole genome shotgun (WGS) entry which is preliminary data.</text>
</comment>
<evidence type="ECO:0000256" key="7">
    <source>
        <dbReference type="RuleBase" id="RU003435"/>
    </source>
</evidence>
<dbReference type="GO" id="GO:0004180">
    <property type="term" value="F:carboxypeptidase activity"/>
    <property type="evidence" value="ECO:0007669"/>
    <property type="project" value="UniProtKB-KW"/>
</dbReference>
<dbReference type="Gene3D" id="1.10.1370.10">
    <property type="entry name" value="Neurolysin, domain 3"/>
    <property type="match status" value="1"/>
</dbReference>
<dbReference type="InterPro" id="IPR024079">
    <property type="entry name" value="MetalloPept_cat_dom_sf"/>
</dbReference>
<organism evidence="9 10">
    <name type="scientific">Paludibacterium paludis</name>
    <dbReference type="NCBI Taxonomy" id="1225769"/>
    <lineage>
        <taxon>Bacteria</taxon>
        <taxon>Pseudomonadati</taxon>
        <taxon>Pseudomonadota</taxon>
        <taxon>Betaproteobacteria</taxon>
        <taxon>Neisseriales</taxon>
        <taxon>Chromobacteriaceae</taxon>
        <taxon>Paludibacterium</taxon>
    </lineage>
</organism>
<dbReference type="GO" id="GO:0046872">
    <property type="term" value="F:metal ion binding"/>
    <property type="evidence" value="ECO:0007669"/>
    <property type="project" value="UniProtKB-UniRule"/>
</dbReference>
<comment type="similarity">
    <text evidence="1 7">Belongs to the peptidase M3 family.</text>
</comment>
<dbReference type="AlphaFoldDB" id="A0A918NX43"/>
<reference evidence="9" key="1">
    <citation type="journal article" date="2014" name="Int. J. Syst. Evol. Microbiol.">
        <title>Complete genome sequence of Corynebacterium casei LMG S-19264T (=DSM 44701T), isolated from a smear-ripened cheese.</title>
        <authorList>
            <consortium name="US DOE Joint Genome Institute (JGI-PGF)"/>
            <person name="Walter F."/>
            <person name="Albersmeier A."/>
            <person name="Kalinowski J."/>
            <person name="Ruckert C."/>
        </authorList>
    </citation>
    <scope>NUCLEOTIDE SEQUENCE</scope>
    <source>
        <strain evidence="9">KCTC 32182</strain>
    </source>
</reference>
<dbReference type="CDD" id="cd06456">
    <property type="entry name" value="M3A_DCP"/>
    <property type="match status" value="1"/>
</dbReference>
<dbReference type="GO" id="GO:0004222">
    <property type="term" value="F:metalloendopeptidase activity"/>
    <property type="evidence" value="ECO:0007669"/>
    <property type="project" value="InterPro"/>
</dbReference>
<evidence type="ECO:0000256" key="3">
    <source>
        <dbReference type="ARBA" id="ARBA00022723"/>
    </source>
</evidence>
<dbReference type="FunFam" id="3.40.390.10:FF:000009">
    <property type="entry name" value="Oligopeptidase A"/>
    <property type="match status" value="1"/>
</dbReference>
<keyword evidence="6 7" id="KW-0482">Metalloprotease</keyword>
<dbReference type="Gene3D" id="3.40.390.10">
    <property type="entry name" value="Collagenase (Catalytic Domain)"/>
    <property type="match status" value="1"/>
</dbReference>
<keyword evidence="4 7" id="KW-0378">Hydrolase</keyword>
<sequence length="707" mass="79307">MIGETGIGNSVYNAFVITSAHNLAMSDTIHNPLLQPWDTPYGLPPFDRVKPEHFIPAFDVALAEHRREIDAIGAHPDAPTFGNTLAAFDASGRRFKRIALLFDNLTGSVNPPPLQAVQLTMAPRLAAHSNAIYLHQALFARIDALYKQRAKLALTAEEFRLLEVVHQDFVRAGARLPETDRARLAAIKERLAELTTRFDQNVLGDETSFQLVLSGEEELAGLPDFVRDAARSAAQERGVEGWLITLSRSLVMPFLAYSSRRDLRKAAFEGWSRRGEHPGERDNAPLAREILVLRKELATLLGYASYADFSIEANMAGTPQAAADLMRQAWEPAKQKARDEAAELAAMAARLGEPADIQPWDWQYLAEKVRLERYDLDDSEIKPYFSLERMIDAMFDAAGRLFGVSFTEKTGVPLYHPDARLWEVHRDGRLIALFIGDNFARANKSGGAWMSLFREQSRLGGERVVPIVVNNNNLARAPEGQPTLMSADDVRTLFHEFGHGLHGMLSDVTFEQLSGPNVLRDFVELPSQIFENWAFNRDLLKKHARHVKTGEPIPDALLDRMEAARRFNQGFETVEYLASGLLDLALHQHPDPSGLDLAAFEREELARIGMPPAITPRHRLPHFRHVFSGPYYAAGYYVYLWAQVLDADGYAAFEEAGDPFDAETAERLYRFIYRIGNSQDPALAYRAFRGRDPQVRPMLIARGLIEA</sequence>
<protein>
    <submittedName>
        <fullName evidence="9">Dipeptidyl carboxypeptidase II</fullName>
    </submittedName>
</protein>
<keyword evidence="3 7" id="KW-0479">Metal-binding</keyword>
<dbReference type="SUPFAM" id="SSF55486">
    <property type="entry name" value="Metalloproteases ('zincins'), catalytic domain"/>
    <property type="match status" value="1"/>
</dbReference>
<proteinExistence type="inferred from homology"/>
<dbReference type="Gene3D" id="1.10.1370.40">
    <property type="match status" value="1"/>
</dbReference>
<dbReference type="PANTHER" id="PTHR43660">
    <property type="entry name" value="DIPEPTIDYL CARBOXYPEPTIDASE"/>
    <property type="match status" value="1"/>
</dbReference>
<evidence type="ECO:0000256" key="2">
    <source>
        <dbReference type="ARBA" id="ARBA00022670"/>
    </source>
</evidence>
<dbReference type="GO" id="GO:0005829">
    <property type="term" value="C:cytosol"/>
    <property type="evidence" value="ECO:0007669"/>
    <property type="project" value="TreeGrafter"/>
</dbReference>
<evidence type="ECO:0000256" key="6">
    <source>
        <dbReference type="ARBA" id="ARBA00023049"/>
    </source>
</evidence>
<dbReference type="Pfam" id="PF01432">
    <property type="entry name" value="Peptidase_M3"/>
    <property type="match status" value="1"/>
</dbReference>
<dbReference type="InterPro" id="IPR024077">
    <property type="entry name" value="Neurolysin/TOP_dom2"/>
</dbReference>
<name>A0A918NX43_9NEIS</name>
<keyword evidence="2 7" id="KW-0645">Protease</keyword>
<evidence type="ECO:0000256" key="4">
    <source>
        <dbReference type="ARBA" id="ARBA00022801"/>
    </source>
</evidence>
<evidence type="ECO:0000313" key="10">
    <source>
        <dbReference type="Proteomes" id="UP000645257"/>
    </source>
</evidence>
<dbReference type="Proteomes" id="UP000645257">
    <property type="component" value="Unassembled WGS sequence"/>
</dbReference>
<feature type="domain" description="Peptidase M3A/M3B catalytic" evidence="8">
    <location>
        <begin position="254"/>
        <end position="703"/>
    </location>
</feature>
<evidence type="ECO:0000256" key="5">
    <source>
        <dbReference type="ARBA" id="ARBA00022833"/>
    </source>
</evidence>
<keyword evidence="10" id="KW-1185">Reference proteome</keyword>
<evidence type="ECO:0000259" key="8">
    <source>
        <dbReference type="Pfam" id="PF01432"/>
    </source>
</evidence>
<evidence type="ECO:0000313" key="9">
    <source>
        <dbReference type="EMBL" id="GGY04030.1"/>
    </source>
</evidence>
<comment type="cofactor">
    <cofactor evidence="7">
        <name>Zn(2+)</name>
        <dbReference type="ChEBI" id="CHEBI:29105"/>
    </cofactor>
    <text evidence="7">Binds 1 zinc ion.</text>
</comment>
<keyword evidence="5 7" id="KW-0862">Zinc</keyword>
<dbReference type="InterPro" id="IPR045090">
    <property type="entry name" value="Pept_M3A_M3B"/>
</dbReference>
<dbReference type="EMBL" id="BMYX01000001">
    <property type="protein sequence ID" value="GGY04030.1"/>
    <property type="molecule type" value="Genomic_DNA"/>
</dbReference>
<dbReference type="PANTHER" id="PTHR43660:SF1">
    <property type="entry name" value="DIPEPTIDYL CARBOXYPEPTIDASE"/>
    <property type="match status" value="1"/>
</dbReference>
<accession>A0A918NX43</accession>
<gene>
    <name evidence="9" type="primary">dcp</name>
    <name evidence="9" type="ORF">GCM10011289_03020</name>
</gene>
<dbReference type="GO" id="GO:0006508">
    <property type="term" value="P:proteolysis"/>
    <property type="evidence" value="ECO:0007669"/>
    <property type="project" value="UniProtKB-KW"/>
</dbReference>